<dbReference type="OrthoDB" id="127520at2759"/>
<dbReference type="AlphaFoldDB" id="A0A8T1TRW9"/>
<dbReference type="Proteomes" id="UP000688947">
    <property type="component" value="Unassembled WGS sequence"/>
</dbReference>
<proteinExistence type="predicted"/>
<dbReference type="EMBL" id="JAENGZ010001699">
    <property type="protein sequence ID" value="KAG6946676.1"/>
    <property type="molecule type" value="Genomic_DNA"/>
</dbReference>
<gene>
    <name evidence="1" type="ORF">JG687_00016574</name>
</gene>
<reference evidence="1" key="1">
    <citation type="submission" date="2021-01" db="EMBL/GenBank/DDBJ databases">
        <title>Phytophthora aleatoria, a newly-described species from Pinus radiata is distinct from Phytophthora cactorum isolates based on comparative genomics.</title>
        <authorList>
            <person name="Mcdougal R."/>
            <person name="Panda P."/>
            <person name="Williams N."/>
            <person name="Studholme D.J."/>
        </authorList>
    </citation>
    <scope>NUCLEOTIDE SEQUENCE</scope>
    <source>
        <strain evidence="1">NZFS 3830</strain>
    </source>
</reference>
<protein>
    <submittedName>
        <fullName evidence="1">Uncharacterized protein</fullName>
    </submittedName>
</protein>
<comment type="caution">
    <text evidence="1">The sequence shown here is derived from an EMBL/GenBank/DDBJ whole genome shotgun (WGS) entry which is preliminary data.</text>
</comment>
<evidence type="ECO:0000313" key="2">
    <source>
        <dbReference type="Proteomes" id="UP000688947"/>
    </source>
</evidence>
<evidence type="ECO:0000313" key="1">
    <source>
        <dbReference type="EMBL" id="KAG6946676.1"/>
    </source>
</evidence>
<name>A0A8T1TRW9_9STRA</name>
<accession>A0A8T1TRW9</accession>
<sequence>MKKGERNTILRRHDVASATYDGFLLGDEGGPPGENAVSKWTKHCWYRLLNILFSDEFATRFSQSEYVLNHALNPFFYVKGAWLLEQS</sequence>
<organism evidence="1 2">
    <name type="scientific">Phytophthora cactorum</name>
    <dbReference type="NCBI Taxonomy" id="29920"/>
    <lineage>
        <taxon>Eukaryota</taxon>
        <taxon>Sar</taxon>
        <taxon>Stramenopiles</taxon>
        <taxon>Oomycota</taxon>
        <taxon>Peronosporomycetes</taxon>
        <taxon>Peronosporales</taxon>
        <taxon>Peronosporaceae</taxon>
        <taxon>Phytophthora</taxon>
    </lineage>
</organism>